<sequence>MIVSFTESIPDAELDQFLSDIEQVMRDSGHVQTFAARRNIPVPADDHSPVLVATAIVRLGVADLDALNASFTVPGLGEVIQRWQSRYPYKVVWANHEPLS</sequence>
<proteinExistence type="predicted"/>
<accession>A0A1M5I1L6</accession>
<keyword evidence="2" id="KW-1185">Reference proteome</keyword>
<name>A0A1M5I1L6_STRHI</name>
<evidence type="ECO:0000313" key="2">
    <source>
        <dbReference type="Proteomes" id="UP000184501"/>
    </source>
</evidence>
<protein>
    <submittedName>
        <fullName evidence="1">Uncharacterized protein</fullName>
    </submittedName>
</protein>
<evidence type="ECO:0000313" key="1">
    <source>
        <dbReference type="EMBL" id="SHG21930.1"/>
    </source>
</evidence>
<dbReference type="EMBL" id="FQVN01000007">
    <property type="protein sequence ID" value="SHG21930.1"/>
    <property type="molecule type" value="Genomic_DNA"/>
</dbReference>
<gene>
    <name evidence="1" type="ORF">SAMN05444320_10751</name>
</gene>
<dbReference type="AlphaFoldDB" id="A0A1M5I1L6"/>
<dbReference type="Proteomes" id="UP000184501">
    <property type="component" value="Unassembled WGS sequence"/>
</dbReference>
<reference evidence="1 2" key="1">
    <citation type="submission" date="2016-11" db="EMBL/GenBank/DDBJ databases">
        <authorList>
            <person name="Jaros S."/>
            <person name="Januszkiewicz K."/>
            <person name="Wedrychowicz H."/>
        </authorList>
    </citation>
    <scope>NUCLEOTIDE SEQUENCE [LARGE SCALE GENOMIC DNA]</scope>
    <source>
        <strain evidence="1 2">DSM 44523</strain>
    </source>
</reference>
<organism evidence="1 2">
    <name type="scientific">Streptoalloteichus hindustanus</name>
    <dbReference type="NCBI Taxonomy" id="2017"/>
    <lineage>
        <taxon>Bacteria</taxon>
        <taxon>Bacillati</taxon>
        <taxon>Actinomycetota</taxon>
        <taxon>Actinomycetes</taxon>
        <taxon>Pseudonocardiales</taxon>
        <taxon>Pseudonocardiaceae</taxon>
        <taxon>Streptoalloteichus</taxon>
    </lineage>
</organism>